<evidence type="ECO:0000256" key="1">
    <source>
        <dbReference type="ARBA" id="ARBA00010894"/>
    </source>
</evidence>
<proteinExistence type="inferred from homology"/>
<dbReference type="PANTHER" id="PTHR33219">
    <property type="entry name" value="YLMG HOMOLOG PROTEIN 2, CHLOROPLASTIC"/>
    <property type="match status" value="1"/>
</dbReference>
<evidence type="ECO:0000256" key="2">
    <source>
        <dbReference type="SAM" id="Phobius"/>
    </source>
</evidence>
<keyword evidence="2" id="KW-0472">Membrane</keyword>
<protein>
    <submittedName>
        <fullName evidence="3">YggT family protein</fullName>
    </submittedName>
</protein>
<sequence>MLINLVNMIFQFLDLMILIRIVLSFFPDLSRSNIAHFVYQITEPILLPFRTLLEKLIPPRHTGYYLDFSPVLALFFLDILRNIVIRLLVAILW</sequence>
<dbReference type="GO" id="GO:0016020">
    <property type="term" value="C:membrane"/>
    <property type="evidence" value="ECO:0007669"/>
    <property type="project" value="InterPro"/>
</dbReference>
<dbReference type="InterPro" id="IPR003425">
    <property type="entry name" value="CCB3/YggT"/>
</dbReference>
<dbReference type="RefSeq" id="WP_059033785.1">
    <property type="nucleotide sequence ID" value="NZ_DUMI01000020.1"/>
</dbReference>
<accession>A0A0U9HGR1</accession>
<dbReference type="Pfam" id="PF02325">
    <property type="entry name" value="CCB3_YggT"/>
    <property type="match status" value="1"/>
</dbReference>
<keyword evidence="4" id="KW-1185">Reference proteome</keyword>
<comment type="similarity">
    <text evidence="1">Belongs to the YggT family.</text>
</comment>
<dbReference type="PANTHER" id="PTHR33219:SF14">
    <property type="entry name" value="PROTEIN COFACTOR ASSEMBLY OF COMPLEX C SUBUNIT B CCB3, CHLOROPLASTIC-RELATED"/>
    <property type="match status" value="1"/>
</dbReference>
<keyword evidence="2" id="KW-0812">Transmembrane</keyword>
<dbReference type="EMBL" id="DF977003">
    <property type="protein sequence ID" value="GAQ26048.1"/>
    <property type="molecule type" value="Genomic_DNA"/>
</dbReference>
<gene>
    <name evidence="3" type="ORF">TSYNT_9304</name>
</gene>
<feature type="transmembrane region" description="Helical" evidence="2">
    <location>
        <begin position="5"/>
        <end position="26"/>
    </location>
</feature>
<organism evidence="3">
    <name type="scientific">Tepidanaerobacter syntrophicus</name>
    <dbReference type="NCBI Taxonomy" id="224999"/>
    <lineage>
        <taxon>Bacteria</taxon>
        <taxon>Bacillati</taxon>
        <taxon>Bacillota</taxon>
        <taxon>Clostridia</taxon>
        <taxon>Thermosediminibacterales</taxon>
        <taxon>Tepidanaerobacteraceae</taxon>
        <taxon>Tepidanaerobacter</taxon>
    </lineage>
</organism>
<dbReference type="OrthoDB" id="283553at2"/>
<feature type="transmembrane region" description="Helical" evidence="2">
    <location>
        <begin position="71"/>
        <end position="92"/>
    </location>
</feature>
<dbReference type="STRING" id="224999.GCA_001485475_02087"/>
<dbReference type="AlphaFoldDB" id="A0A0U9HGR1"/>
<evidence type="ECO:0000313" key="3">
    <source>
        <dbReference type="EMBL" id="GAQ26048.1"/>
    </source>
</evidence>
<dbReference type="Proteomes" id="UP000062160">
    <property type="component" value="Unassembled WGS sequence"/>
</dbReference>
<evidence type="ECO:0000313" key="4">
    <source>
        <dbReference type="Proteomes" id="UP000062160"/>
    </source>
</evidence>
<name>A0A0U9HGR1_9FIRM</name>
<keyword evidence="2" id="KW-1133">Transmembrane helix</keyword>
<reference evidence="3" key="1">
    <citation type="journal article" date="2016" name="Genome Announc.">
        <title>Draft Genome Sequence of the Syntrophic Lactate-Degrading Bacterium Tepidanaerobacter syntrophicus JLT.</title>
        <authorList>
            <person name="Matsuura N."/>
            <person name="Ohashi A."/>
            <person name="Tourlousse D.M."/>
            <person name="Sekiguchi Y."/>
        </authorList>
    </citation>
    <scope>NUCLEOTIDE SEQUENCE [LARGE SCALE GENOMIC DNA]</scope>
    <source>
        <strain evidence="3">JL</strain>
    </source>
</reference>